<evidence type="ECO:0000256" key="8">
    <source>
        <dbReference type="SAM" id="MobiDB-lite"/>
    </source>
</evidence>
<dbReference type="Pfam" id="PF00145">
    <property type="entry name" value="DNA_methylase"/>
    <property type="match status" value="1"/>
</dbReference>
<evidence type="ECO:0000313" key="9">
    <source>
        <dbReference type="EMBL" id="PIS22994.1"/>
    </source>
</evidence>
<accession>A0A2H0XDI4</accession>
<dbReference type="Gene3D" id="3.40.50.150">
    <property type="entry name" value="Vaccinia Virus protein VP39"/>
    <property type="match status" value="1"/>
</dbReference>
<keyword evidence="4" id="KW-0680">Restriction system</keyword>
<comment type="catalytic activity">
    <reaction evidence="7">
        <text>a 2'-deoxycytidine in DNA + S-adenosyl-L-methionine = a 5-methyl-2'-deoxycytidine in DNA + S-adenosyl-L-homocysteine + H(+)</text>
        <dbReference type="Rhea" id="RHEA:13681"/>
        <dbReference type="Rhea" id="RHEA-COMP:11369"/>
        <dbReference type="Rhea" id="RHEA-COMP:11370"/>
        <dbReference type="ChEBI" id="CHEBI:15378"/>
        <dbReference type="ChEBI" id="CHEBI:57856"/>
        <dbReference type="ChEBI" id="CHEBI:59789"/>
        <dbReference type="ChEBI" id="CHEBI:85452"/>
        <dbReference type="ChEBI" id="CHEBI:85454"/>
        <dbReference type="EC" id="2.1.1.37"/>
    </reaction>
</comment>
<name>A0A2H0XDI4_UNCKA</name>
<dbReference type="Proteomes" id="UP000230340">
    <property type="component" value="Unassembled WGS sequence"/>
</dbReference>
<gene>
    <name evidence="9" type="ORF">COT49_02510</name>
</gene>
<dbReference type="EC" id="2.1.1.37" evidence="7"/>
<evidence type="ECO:0000256" key="5">
    <source>
        <dbReference type="PROSITE-ProRule" id="PRU01016"/>
    </source>
</evidence>
<dbReference type="NCBIfam" id="TIGR00675">
    <property type="entry name" value="dcm"/>
    <property type="match status" value="1"/>
</dbReference>
<evidence type="ECO:0000256" key="4">
    <source>
        <dbReference type="ARBA" id="ARBA00022747"/>
    </source>
</evidence>
<evidence type="ECO:0000256" key="2">
    <source>
        <dbReference type="ARBA" id="ARBA00022679"/>
    </source>
</evidence>
<evidence type="ECO:0000313" key="10">
    <source>
        <dbReference type="Proteomes" id="UP000230340"/>
    </source>
</evidence>
<dbReference type="GO" id="GO:0044027">
    <property type="term" value="P:negative regulation of gene expression via chromosomal CpG island methylation"/>
    <property type="evidence" value="ECO:0007669"/>
    <property type="project" value="TreeGrafter"/>
</dbReference>
<feature type="active site" evidence="5">
    <location>
        <position position="87"/>
    </location>
</feature>
<dbReference type="GO" id="GO:0003886">
    <property type="term" value="F:DNA (cytosine-5-)-methyltransferase activity"/>
    <property type="evidence" value="ECO:0007669"/>
    <property type="project" value="UniProtKB-EC"/>
</dbReference>
<feature type="region of interest" description="Disordered" evidence="8">
    <location>
        <begin position="194"/>
        <end position="218"/>
    </location>
</feature>
<dbReference type="GO" id="GO:0032259">
    <property type="term" value="P:methylation"/>
    <property type="evidence" value="ECO:0007669"/>
    <property type="project" value="UniProtKB-KW"/>
</dbReference>
<keyword evidence="1 5" id="KW-0489">Methyltransferase</keyword>
<dbReference type="AlphaFoldDB" id="A0A2H0XDI4"/>
<keyword evidence="2 5" id="KW-0808">Transferase</keyword>
<keyword evidence="3 5" id="KW-0949">S-adenosyl-L-methionine</keyword>
<dbReference type="PROSITE" id="PS51679">
    <property type="entry name" value="SAM_MT_C5"/>
    <property type="match status" value="1"/>
</dbReference>
<dbReference type="GO" id="GO:0009307">
    <property type="term" value="P:DNA restriction-modification system"/>
    <property type="evidence" value="ECO:0007669"/>
    <property type="project" value="UniProtKB-KW"/>
</dbReference>
<dbReference type="GO" id="GO:0003677">
    <property type="term" value="F:DNA binding"/>
    <property type="evidence" value="ECO:0007669"/>
    <property type="project" value="TreeGrafter"/>
</dbReference>
<dbReference type="SUPFAM" id="SSF53335">
    <property type="entry name" value="S-adenosyl-L-methionine-dependent methyltransferases"/>
    <property type="match status" value="1"/>
</dbReference>
<evidence type="ECO:0000256" key="7">
    <source>
        <dbReference type="RuleBase" id="RU000417"/>
    </source>
</evidence>
<sequence>MIFEYGELFCGPDGLSLGAKNAFAKDRNRLTYSIRHKWTNDYDQDSCRTYTRNICPDEGGSVICKDVKSLDPASLGSIDAFSYGFPCNDFSVIGKQNGFNGNFGTLYAYGMKIINKFKPKFVVAENVNGLSSVDGGRALKKILDELSLAGDGYKIVAHLYKAEDYGVPQTRHRIIIVGIDKTLGLSFKVPAPTHKNSHISSSEALENPPIATGATNHDKKKQSEIVIKRLSFIKPGQNAWTAELPEELKLNVKSAKLGQIYRRLDPDKPSYTITASGGGGTHGYHYSEPRALTNRERARLQTFPDDFIFEGPNESVRRQIGMAVPPKLANVIFTSILKTFANIEYPSIVPNIPTNYQLNID</sequence>
<dbReference type="InterPro" id="IPR018117">
    <property type="entry name" value="C5_DNA_meth_AS"/>
</dbReference>
<organism evidence="9 10">
    <name type="scientific">candidate division WWE3 bacterium CG08_land_8_20_14_0_20_40_13</name>
    <dbReference type="NCBI Taxonomy" id="1975084"/>
    <lineage>
        <taxon>Bacteria</taxon>
        <taxon>Katanobacteria</taxon>
    </lineage>
</organism>
<dbReference type="PANTHER" id="PTHR10629:SF52">
    <property type="entry name" value="DNA (CYTOSINE-5)-METHYLTRANSFERASE 1"/>
    <property type="match status" value="1"/>
</dbReference>
<dbReference type="InterPro" id="IPR001525">
    <property type="entry name" value="C5_MeTfrase"/>
</dbReference>
<dbReference type="PROSITE" id="PS00094">
    <property type="entry name" value="C5_MTASE_1"/>
    <property type="match status" value="1"/>
</dbReference>
<dbReference type="PANTHER" id="PTHR10629">
    <property type="entry name" value="CYTOSINE-SPECIFIC METHYLTRANSFERASE"/>
    <property type="match status" value="1"/>
</dbReference>
<comment type="caution">
    <text evidence="9">The sequence shown here is derived from an EMBL/GenBank/DDBJ whole genome shotgun (WGS) entry which is preliminary data.</text>
</comment>
<dbReference type="InterPro" id="IPR029063">
    <property type="entry name" value="SAM-dependent_MTases_sf"/>
</dbReference>
<reference evidence="10" key="1">
    <citation type="submission" date="2017-09" db="EMBL/GenBank/DDBJ databases">
        <title>Depth-based differentiation of microbial function through sediment-hosted aquifers and enrichment of novel symbionts in the deep terrestrial subsurface.</title>
        <authorList>
            <person name="Probst A.J."/>
            <person name="Ladd B."/>
            <person name="Jarett J.K."/>
            <person name="Geller-Mcgrath D.E."/>
            <person name="Sieber C.M.K."/>
            <person name="Emerson J.B."/>
            <person name="Anantharaman K."/>
            <person name="Thomas B.C."/>
            <person name="Malmstrom R."/>
            <person name="Stieglmeier M."/>
            <person name="Klingl A."/>
            <person name="Woyke T."/>
            <person name="Ryan C.M."/>
            <person name="Banfield J.F."/>
        </authorList>
    </citation>
    <scope>NUCLEOTIDE SEQUENCE [LARGE SCALE GENOMIC DNA]</scope>
</reference>
<dbReference type="InterPro" id="IPR050390">
    <property type="entry name" value="C5-Methyltransferase"/>
</dbReference>
<dbReference type="Gene3D" id="3.90.120.10">
    <property type="entry name" value="DNA Methylase, subunit A, domain 2"/>
    <property type="match status" value="1"/>
</dbReference>
<evidence type="ECO:0000256" key="3">
    <source>
        <dbReference type="ARBA" id="ARBA00022691"/>
    </source>
</evidence>
<dbReference type="PRINTS" id="PR00105">
    <property type="entry name" value="C5METTRFRASE"/>
</dbReference>
<dbReference type="EMBL" id="PEYT01000023">
    <property type="protein sequence ID" value="PIS22994.1"/>
    <property type="molecule type" value="Genomic_DNA"/>
</dbReference>
<protein>
    <recommendedName>
        <fullName evidence="7">Cytosine-specific methyltransferase</fullName>
        <ecNumber evidence="7">2.1.1.37</ecNumber>
    </recommendedName>
</protein>
<proteinExistence type="inferred from homology"/>
<comment type="similarity">
    <text evidence="5 6">Belongs to the class I-like SAM-binding methyltransferase superfamily. C5-methyltransferase family.</text>
</comment>
<evidence type="ECO:0000256" key="6">
    <source>
        <dbReference type="RuleBase" id="RU000416"/>
    </source>
</evidence>
<evidence type="ECO:0000256" key="1">
    <source>
        <dbReference type="ARBA" id="ARBA00022603"/>
    </source>
</evidence>